<organism evidence="4 5">
    <name type="scientific">Clostridium acidisoli DSM 12555</name>
    <dbReference type="NCBI Taxonomy" id="1121291"/>
    <lineage>
        <taxon>Bacteria</taxon>
        <taxon>Bacillati</taxon>
        <taxon>Bacillota</taxon>
        <taxon>Clostridia</taxon>
        <taxon>Eubacteriales</taxon>
        <taxon>Clostridiaceae</taxon>
        <taxon>Clostridium</taxon>
    </lineage>
</organism>
<dbReference type="PANTHER" id="PTHR35936">
    <property type="entry name" value="MEMBRANE-BOUND LYTIC MUREIN TRANSGLYCOSYLASE F"/>
    <property type="match status" value="1"/>
</dbReference>
<name>A0A1W1XUR1_9CLOT</name>
<evidence type="ECO:0000259" key="3">
    <source>
        <dbReference type="SMART" id="SM00062"/>
    </source>
</evidence>
<keyword evidence="5" id="KW-1185">Reference proteome</keyword>
<dbReference type="Pfam" id="PF00497">
    <property type="entry name" value="SBP_bac_3"/>
    <property type="match status" value="1"/>
</dbReference>
<dbReference type="InterPro" id="IPR001638">
    <property type="entry name" value="Solute-binding_3/MltF_N"/>
</dbReference>
<dbReference type="RefSeq" id="WP_084117281.1">
    <property type="nucleotide sequence ID" value="NZ_FWXH01000018.1"/>
</dbReference>
<proteinExistence type="predicted"/>
<reference evidence="4 5" key="1">
    <citation type="submission" date="2017-04" db="EMBL/GenBank/DDBJ databases">
        <authorList>
            <person name="Afonso C.L."/>
            <person name="Miller P.J."/>
            <person name="Scott M.A."/>
            <person name="Spackman E."/>
            <person name="Goraichik I."/>
            <person name="Dimitrov K.M."/>
            <person name="Suarez D.L."/>
            <person name="Swayne D.E."/>
        </authorList>
    </citation>
    <scope>NUCLEOTIDE SEQUENCE [LARGE SCALE GENOMIC DNA]</scope>
    <source>
        <strain evidence="4 5">DSM 12555</strain>
    </source>
</reference>
<dbReference type="SMART" id="SM00062">
    <property type="entry name" value="PBPb"/>
    <property type="match status" value="1"/>
</dbReference>
<gene>
    <name evidence="4" type="ORF">SAMN02745134_03254</name>
</gene>
<dbReference type="PROSITE" id="PS51257">
    <property type="entry name" value="PROKAR_LIPOPROTEIN"/>
    <property type="match status" value="1"/>
</dbReference>
<evidence type="ECO:0000313" key="5">
    <source>
        <dbReference type="Proteomes" id="UP000192468"/>
    </source>
</evidence>
<evidence type="ECO:0000313" key="4">
    <source>
        <dbReference type="EMBL" id="SMC27637.1"/>
    </source>
</evidence>
<evidence type="ECO:0000256" key="2">
    <source>
        <dbReference type="SAM" id="SignalP"/>
    </source>
</evidence>
<evidence type="ECO:0000256" key="1">
    <source>
        <dbReference type="ARBA" id="ARBA00022729"/>
    </source>
</evidence>
<keyword evidence="1 2" id="KW-0732">Signal</keyword>
<dbReference type="Proteomes" id="UP000192468">
    <property type="component" value="Unassembled WGS sequence"/>
</dbReference>
<sequence length="270" mass="30159">MKKTKIIKLFTLGIIAVISLTACGKDTAEVNKSSVSNPKTVIVGTGNAFKPYCYLGADGKPTGYEVAVLQEVDKRLPQYKFEYQAMDFSNILISLQSGKIDIAAHQYAKNAEREKNYLFGTQGYANDIVKLTVLKTRNDIKSIKDLNNKNVQVSTGSNAANYLENYNKEHGTKINLIYGSPDTATLIKSMEDGKIDAFFSWAQQVDMYNKSFGDVLKLEGEPIYNTDVYQVYRKNESKLKTDVDNALKDMKKDGTLSKISIKYLGADYTK</sequence>
<dbReference type="Gene3D" id="3.40.190.10">
    <property type="entry name" value="Periplasmic binding protein-like II"/>
    <property type="match status" value="2"/>
</dbReference>
<dbReference type="SUPFAM" id="SSF53850">
    <property type="entry name" value="Periplasmic binding protein-like II"/>
    <property type="match status" value="1"/>
</dbReference>
<accession>A0A1W1XUR1</accession>
<dbReference type="EMBL" id="FWXH01000018">
    <property type="protein sequence ID" value="SMC27637.1"/>
    <property type="molecule type" value="Genomic_DNA"/>
</dbReference>
<dbReference type="STRING" id="1121291.SAMN02745134_03254"/>
<protein>
    <submittedName>
        <fullName evidence="4">L-cystine transport system substrate-binding protein</fullName>
    </submittedName>
</protein>
<dbReference type="PANTHER" id="PTHR35936:SF18">
    <property type="entry name" value="L-CYSTINE-BINDING PROTEIN TCYJ"/>
    <property type="match status" value="1"/>
</dbReference>
<dbReference type="AlphaFoldDB" id="A0A1W1XUR1"/>
<dbReference type="OrthoDB" id="8613538at2"/>
<feature type="signal peptide" evidence="2">
    <location>
        <begin position="1"/>
        <end position="24"/>
    </location>
</feature>
<feature type="domain" description="Solute-binding protein family 3/N-terminal" evidence="3">
    <location>
        <begin position="40"/>
        <end position="267"/>
    </location>
</feature>
<feature type="chain" id="PRO_5038706036" evidence="2">
    <location>
        <begin position="25"/>
        <end position="270"/>
    </location>
</feature>